<dbReference type="Pfam" id="PF04548">
    <property type="entry name" value="AIG1"/>
    <property type="match status" value="1"/>
</dbReference>
<keyword evidence="3" id="KW-0342">GTP-binding</keyword>
<accession>A0A4W5QTJ6</accession>
<dbReference type="SUPFAM" id="SSF52540">
    <property type="entry name" value="P-loop containing nucleoside triphosphate hydrolases"/>
    <property type="match status" value="1"/>
</dbReference>
<feature type="coiled-coil region" evidence="4">
    <location>
        <begin position="248"/>
        <end position="289"/>
    </location>
</feature>
<keyword evidence="4" id="KW-0175">Coiled coil</keyword>
<keyword evidence="8" id="KW-1185">Reference proteome</keyword>
<name>A0A4W5QTJ6_9TELE</name>
<feature type="region of interest" description="Disordered" evidence="5">
    <location>
        <begin position="1"/>
        <end position="27"/>
    </location>
</feature>
<keyword evidence="2" id="KW-0547">Nucleotide-binding</keyword>
<evidence type="ECO:0000256" key="2">
    <source>
        <dbReference type="ARBA" id="ARBA00022741"/>
    </source>
</evidence>
<dbReference type="Proteomes" id="UP000314982">
    <property type="component" value="Unassembled WGS sequence"/>
</dbReference>
<evidence type="ECO:0000313" key="8">
    <source>
        <dbReference type="Proteomes" id="UP000314982"/>
    </source>
</evidence>
<dbReference type="InterPro" id="IPR027417">
    <property type="entry name" value="P-loop_NTPase"/>
</dbReference>
<sequence>MASSKRTDDEGQPPQRTRSSELPPNMSVTRIVLVGKTGAGKSSSANTILGRDAFRSAGRMSSVTKECSKETGEVGDRQVTIVDTPGLFDTNLPELTVKREIAKCVNMSAPGPHAIIVVIKVGPITREEMSTVQKVEEMFGKDAEKHAMILFTRAEGGIEKMLAEANEEFRQILRRLGNRYHVFNNMEKSDRTQVLELFDKIDEMIKANQDSYYTNYTYQQVDEMLADRERKARDIFEKKMQEKEASLLAKYEEALSALLIENLTLEETVLEKENRIRELERTLRINRDRDLKETKRYFAALLKYARQLIEQIPDFENLEGSIKQYA</sequence>
<dbReference type="GeneTree" id="ENSGT01140000282522"/>
<dbReference type="Ensembl" id="ENSHHUT00000079744.1">
    <property type="protein sequence ID" value="ENSHHUP00000077235.1"/>
    <property type="gene ID" value="ENSHHUG00000045134.1"/>
</dbReference>
<dbReference type="PROSITE" id="PS51720">
    <property type="entry name" value="G_AIG1"/>
    <property type="match status" value="1"/>
</dbReference>
<evidence type="ECO:0000313" key="7">
    <source>
        <dbReference type="Ensembl" id="ENSHHUP00000077235.1"/>
    </source>
</evidence>
<protein>
    <recommendedName>
        <fullName evidence="6">AIG1-type G domain-containing protein</fullName>
    </recommendedName>
</protein>
<dbReference type="AlphaFoldDB" id="A0A4W5QTJ6"/>
<dbReference type="InterPro" id="IPR006703">
    <property type="entry name" value="G_AIG1"/>
</dbReference>
<dbReference type="PANTHER" id="PTHR10903:SF180">
    <property type="entry name" value="GTPASE IMAP FAMILY MEMBER 7-LIKE"/>
    <property type="match status" value="1"/>
</dbReference>
<dbReference type="STRING" id="62062.ENSHHUP00000077235"/>
<reference evidence="8" key="1">
    <citation type="submission" date="2018-06" db="EMBL/GenBank/DDBJ databases">
        <title>Genome assembly of Danube salmon.</title>
        <authorList>
            <person name="Macqueen D.J."/>
            <person name="Gundappa M.K."/>
        </authorList>
    </citation>
    <scope>NUCLEOTIDE SEQUENCE [LARGE SCALE GENOMIC DNA]</scope>
</reference>
<dbReference type="Gene3D" id="3.40.50.300">
    <property type="entry name" value="P-loop containing nucleotide triphosphate hydrolases"/>
    <property type="match status" value="1"/>
</dbReference>
<dbReference type="GO" id="GO:0005525">
    <property type="term" value="F:GTP binding"/>
    <property type="evidence" value="ECO:0007669"/>
    <property type="project" value="UniProtKB-KW"/>
</dbReference>
<comment type="similarity">
    <text evidence="1">Belongs to the TRAFAC class TrmE-Era-EngA-EngB-Septin-like GTPase superfamily. AIG1/Toc34/Toc159-like paraseptin GTPase family. IAN subfamily.</text>
</comment>
<evidence type="ECO:0000256" key="5">
    <source>
        <dbReference type="SAM" id="MobiDB-lite"/>
    </source>
</evidence>
<reference evidence="7" key="3">
    <citation type="submission" date="2025-09" db="UniProtKB">
        <authorList>
            <consortium name="Ensembl"/>
        </authorList>
    </citation>
    <scope>IDENTIFICATION</scope>
</reference>
<dbReference type="CDD" id="cd01852">
    <property type="entry name" value="AIG1"/>
    <property type="match status" value="1"/>
</dbReference>
<evidence type="ECO:0000256" key="4">
    <source>
        <dbReference type="SAM" id="Coils"/>
    </source>
</evidence>
<feature type="compositionally biased region" description="Polar residues" evidence="5">
    <location>
        <begin position="14"/>
        <end position="27"/>
    </location>
</feature>
<dbReference type="PANTHER" id="PTHR10903">
    <property type="entry name" value="GTPASE, IMAP FAMILY MEMBER-RELATED"/>
    <property type="match status" value="1"/>
</dbReference>
<dbReference type="InterPro" id="IPR045058">
    <property type="entry name" value="GIMA/IAN/Toc"/>
</dbReference>
<dbReference type="FunFam" id="3.40.50.300:FF:000366">
    <property type="entry name" value="GTPase, IMAP family member 2"/>
    <property type="match status" value="1"/>
</dbReference>
<evidence type="ECO:0000259" key="6">
    <source>
        <dbReference type="PROSITE" id="PS51720"/>
    </source>
</evidence>
<evidence type="ECO:0000256" key="1">
    <source>
        <dbReference type="ARBA" id="ARBA00008535"/>
    </source>
</evidence>
<feature type="domain" description="AIG1-type G" evidence="6">
    <location>
        <begin position="26"/>
        <end position="222"/>
    </location>
</feature>
<organism evidence="7 8">
    <name type="scientific">Hucho hucho</name>
    <name type="common">huchen</name>
    <dbReference type="NCBI Taxonomy" id="62062"/>
    <lineage>
        <taxon>Eukaryota</taxon>
        <taxon>Metazoa</taxon>
        <taxon>Chordata</taxon>
        <taxon>Craniata</taxon>
        <taxon>Vertebrata</taxon>
        <taxon>Euteleostomi</taxon>
        <taxon>Actinopterygii</taxon>
        <taxon>Neopterygii</taxon>
        <taxon>Teleostei</taxon>
        <taxon>Protacanthopterygii</taxon>
        <taxon>Salmoniformes</taxon>
        <taxon>Salmonidae</taxon>
        <taxon>Salmoninae</taxon>
        <taxon>Hucho</taxon>
    </lineage>
</organism>
<proteinExistence type="inferred from homology"/>
<reference evidence="7" key="2">
    <citation type="submission" date="2025-08" db="UniProtKB">
        <authorList>
            <consortium name="Ensembl"/>
        </authorList>
    </citation>
    <scope>IDENTIFICATION</scope>
</reference>
<evidence type="ECO:0000256" key="3">
    <source>
        <dbReference type="ARBA" id="ARBA00023134"/>
    </source>
</evidence>